<keyword evidence="2" id="KW-1185">Reference proteome</keyword>
<dbReference type="AlphaFoldDB" id="A0A164MCS7"/>
<dbReference type="EMBL" id="LRGB01003024">
    <property type="protein sequence ID" value="KZS04940.1"/>
    <property type="molecule type" value="Genomic_DNA"/>
</dbReference>
<protein>
    <submittedName>
        <fullName evidence="1">Uncharacterized protein</fullName>
    </submittedName>
</protein>
<dbReference type="Proteomes" id="UP000076858">
    <property type="component" value="Unassembled WGS sequence"/>
</dbReference>
<reference evidence="1 2" key="1">
    <citation type="submission" date="2016-03" db="EMBL/GenBank/DDBJ databases">
        <title>EvidentialGene: Evidence-directed Construction of Genes on Genomes.</title>
        <authorList>
            <person name="Gilbert D.G."/>
            <person name="Choi J.-H."/>
            <person name="Mockaitis K."/>
            <person name="Colbourne J."/>
            <person name="Pfrender M."/>
        </authorList>
    </citation>
    <scope>NUCLEOTIDE SEQUENCE [LARGE SCALE GENOMIC DNA]</scope>
    <source>
        <strain evidence="1 2">Xinb3</strain>
        <tissue evidence="1">Complete organism</tissue>
    </source>
</reference>
<sequence length="53" mass="5947">MSSAPSASTGADFGTAAVFTSPTNFRFLFSRFQCQQLVDISSKRFRLIFVLFF</sequence>
<proteinExistence type="predicted"/>
<evidence type="ECO:0000313" key="1">
    <source>
        <dbReference type="EMBL" id="KZS04940.1"/>
    </source>
</evidence>
<gene>
    <name evidence="1" type="ORF">APZ42_031901</name>
</gene>
<comment type="caution">
    <text evidence="1">The sequence shown here is derived from an EMBL/GenBank/DDBJ whole genome shotgun (WGS) entry which is preliminary data.</text>
</comment>
<evidence type="ECO:0000313" key="2">
    <source>
        <dbReference type="Proteomes" id="UP000076858"/>
    </source>
</evidence>
<organism evidence="1 2">
    <name type="scientific">Daphnia magna</name>
    <dbReference type="NCBI Taxonomy" id="35525"/>
    <lineage>
        <taxon>Eukaryota</taxon>
        <taxon>Metazoa</taxon>
        <taxon>Ecdysozoa</taxon>
        <taxon>Arthropoda</taxon>
        <taxon>Crustacea</taxon>
        <taxon>Branchiopoda</taxon>
        <taxon>Diplostraca</taxon>
        <taxon>Cladocera</taxon>
        <taxon>Anomopoda</taxon>
        <taxon>Daphniidae</taxon>
        <taxon>Daphnia</taxon>
    </lineage>
</organism>
<name>A0A164MCS7_9CRUS</name>
<accession>A0A164MCS7</accession>